<dbReference type="AlphaFoldDB" id="A0AA41FZ68"/>
<keyword evidence="4" id="KW-1185">Reference proteome</keyword>
<dbReference type="RefSeq" id="WP_162414928.1">
    <property type="nucleotide sequence ID" value="NZ_JAHQXE010000001.1"/>
</dbReference>
<evidence type="ECO:0000313" key="4">
    <source>
        <dbReference type="Proteomes" id="UP001166304"/>
    </source>
</evidence>
<reference evidence="3" key="1">
    <citation type="submission" date="2021-06" db="EMBL/GenBank/DDBJ databases">
        <title>New haloarchaea isolates fom saline soil.</title>
        <authorList>
            <person name="Duran-Viseras A."/>
            <person name="Sanchez-Porro C.S."/>
            <person name="Ventosa A."/>
        </authorList>
    </citation>
    <scope>NUCLEOTIDE SEQUENCE</scope>
    <source>
        <strain evidence="3">JCM 18369</strain>
    </source>
</reference>
<protein>
    <recommendedName>
        <fullName evidence="2">DUF7260 domain-containing protein</fullName>
    </recommendedName>
</protein>
<dbReference type="InterPro" id="IPR055684">
    <property type="entry name" value="DUF7260"/>
</dbReference>
<sequence>MSTTPAPDGTQWFLHTWQDHILEPVETALDVLAREQTELAAEREALDDFLTRLDRIEPVEQRTVPVGSPSESAGTAPIEGLREAYSETVLSVEHFETVYDETLVENVAVEFGPDYAAVFHPDSNVHFSPPIKRSLVAATEQAIDERESLERAVKLEQRAISSYREQIQSLLDTLDSTVVPEWYRETFHENVAAILSDRQEELHSSVHRFDTLDFCSYMYEDQLWTHPVLTSVARLQESVDS</sequence>
<evidence type="ECO:0000259" key="2">
    <source>
        <dbReference type="Pfam" id="PF23921"/>
    </source>
</evidence>
<dbReference type="Pfam" id="PF23921">
    <property type="entry name" value="DUF7260"/>
    <property type="match status" value="1"/>
</dbReference>
<proteinExistence type="predicted"/>
<dbReference type="Proteomes" id="UP001166304">
    <property type="component" value="Unassembled WGS sequence"/>
</dbReference>
<evidence type="ECO:0000313" key="3">
    <source>
        <dbReference type="EMBL" id="MBV0901311.1"/>
    </source>
</evidence>
<feature type="domain" description="DUF7260" evidence="2">
    <location>
        <begin position="24"/>
        <end position="240"/>
    </location>
</feature>
<accession>A0AA41FZ68</accession>
<comment type="caution">
    <text evidence="3">The sequence shown here is derived from an EMBL/GenBank/DDBJ whole genome shotgun (WGS) entry which is preliminary data.</text>
</comment>
<dbReference type="EMBL" id="JAHQXE010000001">
    <property type="protein sequence ID" value="MBV0901311.1"/>
    <property type="molecule type" value="Genomic_DNA"/>
</dbReference>
<gene>
    <name evidence="3" type="ORF">KTS37_05865</name>
</gene>
<evidence type="ECO:0000256" key="1">
    <source>
        <dbReference type="SAM" id="Coils"/>
    </source>
</evidence>
<organism evidence="3 4">
    <name type="scientific">Haloarcula salina</name>
    <dbReference type="NCBI Taxonomy" id="1429914"/>
    <lineage>
        <taxon>Archaea</taxon>
        <taxon>Methanobacteriati</taxon>
        <taxon>Methanobacteriota</taxon>
        <taxon>Stenosarchaea group</taxon>
        <taxon>Halobacteria</taxon>
        <taxon>Halobacteriales</taxon>
        <taxon>Haloarculaceae</taxon>
        <taxon>Haloarcula</taxon>
    </lineage>
</organism>
<keyword evidence="1" id="KW-0175">Coiled coil</keyword>
<name>A0AA41FZ68_9EURY</name>
<feature type="coiled-coil region" evidence="1">
    <location>
        <begin position="139"/>
        <end position="166"/>
    </location>
</feature>